<name>A0AA88P073_9TELE</name>
<evidence type="ECO:0000313" key="2">
    <source>
        <dbReference type="Proteomes" id="UP001187343"/>
    </source>
</evidence>
<accession>A0AA88P073</accession>
<sequence>MLIGSSNPICPAPSGLFGMVRWTDGDTGWQSGPLKAWTLGTDLWKKKAAEKEREREAGVLLLFEEERGVGLAGVTGWGREPNMHGRAPLLPCERRPIVPGTFQSGFPEVPCHSPSPHHLSRTFSPFWIASPITQQMASQLANHCGGYSFTDGSILSWRPVEPDDMA</sequence>
<dbReference type="Proteomes" id="UP001187343">
    <property type="component" value="Unassembled WGS sequence"/>
</dbReference>
<dbReference type="AlphaFoldDB" id="A0AA88P073"/>
<evidence type="ECO:0000313" key="1">
    <source>
        <dbReference type="EMBL" id="KAK2870070.1"/>
    </source>
</evidence>
<reference evidence="1" key="1">
    <citation type="submission" date="2023-08" db="EMBL/GenBank/DDBJ databases">
        <title>Chromosome-level Genome Assembly of mud carp (Cirrhinus molitorella).</title>
        <authorList>
            <person name="Liu H."/>
        </authorList>
    </citation>
    <scope>NUCLEOTIDE SEQUENCE</scope>
    <source>
        <strain evidence="1">Prfri</strain>
        <tissue evidence="1">Muscle</tissue>
    </source>
</reference>
<keyword evidence="2" id="KW-1185">Reference proteome</keyword>
<organism evidence="1 2">
    <name type="scientific">Cirrhinus molitorella</name>
    <name type="common">mud carp</name>
    <dbReference type="NCBI Taxonomy" id="172907"/>
    <lineage>
        <taxon>Eukaryota</taxon>
        <taxon>Metazoa</taxon>
        <taxon>Chordata</taxon>
        <taxon>Craniata</taxon>
        <taxon>Vertebrata</taxon>
        <taxon>Euteleostomi</taxon>
        <taxon>Actinopterygii</taxon>
        <taxon>Neopterygii</taxon>
        <taxon>Teleostei</taxon>
        <taxon>Ostariophysi</taxon>
        <taxon>Cypriniformes</taxon>
        <taxon>Cyprinidae</taxon>
        <taxon>Labeoninae</taxon>
        <taxon>Labeonini</taxon>
        <taxon>Cirrhinus</taxon>
    </lineage>
</organism>
<proteinExistence type="predicted"/>
<comment type="caution">
    <text evidence="1">The sequence shown here is derived from an EMBL/GenBank/DDBJ whole genome shotgun (WGS) entry which is preliminary data.</text>
</comment>
<dbReference type="EMBL" id="JAUYZG010000024">
    <property type="protein sequence ID" value="KAK2870070.1"/>
    <property type="molecule type" value="Genomic_DNA"/>
</dbReference>
<gene>
    <name evidence="1" type="ORF">Q8A67_024462</name>
</gene>
<protein>
    <submittedName>
        <fullName evidence="1">Uncharacterized protein</fullName>
    </submittedName>
</protein>